<organism evidence="1 2">
    <name type="scientific">Pseudoneurospora amorphoporcata</name>
    <dbReference type="NCBI Taxonomy" id="241081"/>
    <lineage>
        <taxon>Eukaryota</taxon>
        <taxon>Fungi</taxon>
        <taxon>Dikarya</taxon>
        <taxon>Ascomycota</taxon>
        <taxon>Pezizomycotina</taxon>
        <taxon>Sordariomycetes</taxon>
        <taxon>Sordariomycetidae</taxon>
        <taxon>Sordariales</taxon>
        <taxon>Sordariaceae</taxon>
        <taxon>Pseudoneurospora</taxon>
    </lineage>
</organism>
<dbReference type="Proteomes" id="UP001303222">
    <property type="component" value="Unassembled WGS sequence"/>
</dbReference>
<proteinExistence type="predicted"/>
<reference evidence="1" key="1">
    <citation type="journal article" date="2023" name="Mol. Phylogenet. Evol.">
        <title>Genome-scale phylogeny and comparative genomics of the fungal order Sordariales.</title>
        <authorList>
            <person name="Hensen N."/>
            <person name="Bonometti L."/>
            <person name="Westerberg I."/>
            <person name="Brannstrom I.O."/>
            <person name="Guillou S."/>
            <person name="Cros-Aarteil S."/>
            <person name="Calhoun S."/>
            <person name="Haridas S."/>
            <person name="Kuo A."/>
            <person name="Mondo S."/>
            <person name="Pangilinan J."/>
            <person name="Riley R."/>
            <person name="LaButti K."/>
            <person name="Andreopoulos B."/>
            <person name="Lipzen A."/>
            <person name="Chen C."/>
            <person name="Yan M."/>
            <person name="Daum C."/>
            <person name="Ng V."/>
            <person name="Clum A."/>
            <person name="Steindorff A."/>
            <person name="Ohm R.A."/>
            <person name="Martin F."/>
            <person name="Silar P."/>
            <person name="Natvig D.O."/>
            <person name="Lalanne C."/>
            <person name="Gautier V."/>
            <person name="Ament-Velasquez S.L."/>
            <person name="Kruys A."/>
            <person name="Hutchinson M.I."/>
            <person name="Powell A.J."/>
            <person name="Barry K."/>
            <person name="Miller A.N."/>
            <person name="Grigoriev I.V."/>
            <person name="Debuchy R."/>
            <person name="Gladieux P."/>
            <person name="Hiltunen Thoren M."/>
            <person name="Johannesson H."/>
        </authorList>
    </citation>
    <scope>NUCLEOTIDE SEQUENCE</scope>
    <source>
        <strain evidence="1">CBS 626.80</strain>
    </source>
</reference>
<feature type="non-terminal residue" evidence="1">
    <location>
        <position position="1"/>
    </location>
</feature>
<sequence length="57" mass="7044">VRNINLPVDYYRLNKFGIRSKSYRIILLIFKEVIISWSHLKKRYYVVPFEIVHIYTK</sequence>
<reference evidence="1" key="2">
    <citation type="submission" date="2023-06" db="EMBL/GenBank/DDBJ databases">
        <authorList>
            <consortium name="Lawrence Berkeley National Laboratory"/>
            <person name="Mondo S.J."/>
            <person name="Hensen N."/>
            <person name="Bonometti L."/>
            <person name="Westerberg I."/>
            <person name="Brannstrom I.O."/>
            <person name="Guillou S."/>
            <person name="Cros-Aarteil S."/>
            <person name="Calhoun S."/>
            <person name="Haridas S."/>
            <person name="Kuo A."/>
            <person name="Pangilinan J."/>
            <person name="Riley R."/>
            <person name="Labutti K."/>
            <person name="Andreopoulos B."/>
            <person name="Lipzen A."/>
            <person name="Chen C."/>
            <person name="Yanf M."/>
            <person name="Daum C."/>
            <person name="Ng V."/>
            <person name="Clum A."/>
            <person name="Steindorff A."/>
            <person name="Ohm R."/>
            <person name="Martin F."/>
            <person name="Silar P."/>
            <person name="Natvig D."/>
            <person name="Lalanne C."/>
            <person name="Gautier V."/>
            <person name="Ament-Velasquez S.L."/>
            <person name="Kruys A."/>
            <person name="Hutchinson M.I."/>
            <person name="Powell A.J."/>
            <person name="Barry K."/>
            <person name="Miller A.N."/>
            <person name="Grigoriev I.V."/>
            <person name="Debuchy R."/>
            <person name="Gladieux P."/>
            <person name="Thoren M.H."/>
            <person name="Johannesson H."/>
        </authorList>
    </citation>
    <scope>NUCLEOTIDE SEQUENCE</scope>
    <source>
        <strain evidence="1">CBS 626.80</strain>
    </source>
</reference>
<protein>
    <submittedName>
        <fullName evidence="1">Uncharacterized protein</fullName>
    </submittedName>
</protein>
<keyword evidence="2" id="KW-1185">Reference proteome</keyword>
<gene>
    <name evidence="1" type="ORF">QBC32DRAFT_225939</name>
</gene>
<evidence type="ECO:0000313" key="1">
    <source>
        <dbReference type="EMBL" id="KAK3946516.1"/>
    </source>
</evidence>
<comment type="caution">
    <text evidence="1">The sequence shown here is derived from an EMBL/GenBank/DDBJ whole genome shotgun (WGS) entry which is preliminary data.</text>
</comment>
<evidence type="ECO:0000313" key="2">
    <source>
        <dbReference type="Proteomes" id="UP001303222"/>
    </source>
</evidence>
<name>A0AAN6NIM4_9PEZI</name>
<dbReference type="EMBL" id="MU859829">
    <property type="protein sequence ID" value="KAK3946516.1"/>
    <property type="molecule type" value="Genomic_DNA"/>
</dbReference>
<accession>A0AAN6NIM4</accession>
<dbReference type="AlphaFoldDB" id="A0AAN6NIM4"/>